<gene>
    <name evidence="10" type="ORF">GCM10011379_11570</name>
</gene>
<dbReference type="AlphaFoldDB" id="A0A917MUY1"/>
<dbReference type="GO" id="GO:0009055">
    <property type="term" value="F:electron transfer activity"/>
    <property type="evidence" value="ECO:0007669"/>
    <property type="project" value="InterPro"/>
</dbReference>
<keyword evidence="5" id="KW-0560">Oxidoreductase</keyword>
<dbReference type="GO" id="GO:0046872">
    <property type="term" value="F:metal ion binding"/>
    <property type="evidence" value="ECO:0007669"/>
    <property type="project" value="UniProtKB-KW"/>
</dbReference>
<evidence type="ECO:0000256" key="2">
    <source>
        <dbReference type="ARBA" id="ARBA00022617"/>
    </source>
</evidence>
<protein>
    <submittedName>
        <fullName evidence="10">Cytochrome-c peroxidase</fullName>
    </submittedName>
</protein>
<feature type="domain" description="Cytochrome c" evidence="9">
    <location>
        <begin position="302"/>
        <end position="438"/>
    </location>
</feature>
<dbReference type="Gene3D" id="1.10.760.10">
    <property type="entry name" value="Cytochrome c-like domain"/>
    <property type="match status" value="2"/>
</dbReference>
<organism evidence="10 11">
    <name type="scientific">Filimonas zeae</name>
    <dbReference type="NCBI Taxonomy" id="1737353"/>
    <lineage>
        <taxon>Bacteria</taxon>
        <taxon>Pseudomonadati</taxon>
        <taxon>Bacteroidota</taxon>
        <taxon>Chitinophagia</taxon>
        <taxon>Chitinophagales</taxon>
        <taxon>Chitinophagaceae</taxon>
        <taxon>Filimonas</taxon>
    </lineage>
</organism>
<dbReference type="Gene3D" id="1.20.1420.20">
    <property type="entry name" value="M75 peptidase, HXXE motif"/>
    <property type="match status" value="1"/>
</dbReference>
<dbReference type="SUPFAM" id="SSF46626">
    <property type="entry name" value="Cytochrome c"/>
    <property type="match status" value="2"/>
</dbReference>
<dbReference type="GO" id="GO:0004130">
    <property type="term" value="F:cytochrome-c peroxidase activity"/>
    <property type="evidence" value="ECO:0007669"/>
    <property type="project" value="TreeGrafter"/>
</dbReference>
<sequence>MRIGLTILVIIGLALAHLSLTAPDATTPAAARAVTYFTTVADSFVTATRHLEKCVQQITTDSNSVAQARSALITCRRYYKRMEFFLGYFYFSESTVYNGPPKYEIEEPYMEYQHPAGMQVIEVLLYEAEVPVHKKELEEQAELVRSSAEGLRGLLYGFTASDAQVLESMRLELVRIIALHISGYDAPLLKSGIMEAEQALLSFQHQLPAFVAAPYADSTAFYVQRALHYLQGRQQDFDGFDRLTFLTQYILPLQRVFGKYIAGSGQLLQTAPVLNYNASHLYSRDALLITGFGAAADTANDKLVALGQQLFHEKALSGNNSRSCASCHIPDQYFADQLTRSASFNGQTLLKRNTPSLLYAGFQHAQFWDGRAASLEQQVKMVMQSVDEMNADTTLSMQQLQQQPVYRQLYSKAFTGSKAPVNMDNTATAIAAYVRTLCGMNTPFDRFIAGDTHAMTKEQQNGFNLFMGKAQCATCHFAPVFNGLTPPLYQLTEFEVLGTTASGVVLPARADADNGRYDFFPISFYRQAFKTPTVRNAAVTAPYMHNGRFATLEEVVEFYDKGGGAGLGLPLDNQTLSTTPLQLTAAEKQALVRFMEALTDDKNSLRQYQTAR</sequence>
<evidence type="ECO:0000256" key="7">
    <source>
        <dbReference type="PROSITE-ProRule" id="PRU00433"/>
    </source>
</evidence>
<evidence type="ECO:0000256" key="6">
    <source>
        <dbReference type="ARBA" id="ARBA00023004"/>
    </source>
</evidence>
<comment type="caution">
    <text evidence="10">The sequence shown here is derived from an EMBL/GenBank/DDBJ whole genome shotgun (WGS) entry which is preliminary data.</text>
</comment>
<dbReference type="InterPro" id="IPR038352">
    <property type="entry name" value="Imelysin_sf"/>
</dbReference>
<accession>A0A917MUY1</accession>
<keyword evidence="3 7" id="KW-0479">Metal-binding</keyword>
<dbReference type="InterPro" id="IPR009056">
    <property type="entry name" value="Cyt_c-like_dom"/>
</dbReference>
<feature type="signal peptide" evidence="8">
    <location>
        <begin position="1"/>
        <end position="24"/>
    </location>
</feature>
<reference evidence="10" key="1">
    <citation type="journal article" date="2014" name="Int. J. Syst. Evol. Microbiol.">
        <title>Complete genome sequence of Corynebacterium casei LMG S-19264T (=DSM 44701T), isolated from a smear-ripened cheese.</title>
        <authorList>
            <consortium name="US DOE Joint Genome Institute (JGI-PGF)"/>
            <person name="Walter F."/>
            <person name="Albersmeier A."/>
            <person name="Kalinowski J."/>
            <person name="Ruckert C."/>
        </authorList>
    </citation>
    <scope>NUCLEOTIDE SEQUENCE</scope>
    <source>
        <strain evidence="10">CGMCC 1.15290</strain>
    </source>
</reference>
<feature type="chain" id="PRO_5038081571" evidence="8">
    <location>
        <begin position="25"/>
        <end position="612"/>
    </location>
</feature>
<keyword evidence="4 8" id="KW-0732">Signal</keyword>
<evidence type="ECO:0000256" key="8">
    <source>
        <dbReference type="SAM" id="SignalP"/>
    </source>
</evidence>
<name>A0A917MUY1_9BACT</name>
<dbReference type="Proteomes" id="UP000627292">
    <property type="component" value="Unassembled WGS sequence"/>
</dbReference>
<keyword evidence="6 7" id="KW-0408">Iron</keyword>
<dbReference type="PANTHER" id="PTHR30600:SF10">
    <property type="entry name" value="BLL6722 PROTEIN"/>
    <property type="match status" value="1"/>
</dbReference>
<feature type="domain" description="Cytochrome c" evidence="9">
    <location>
        <begin position="457"/>
        <end position="599"/>
    </location>
</feature>
<dbReference type="RefSeq" id="WP_229687754.1">
    <property type="nucleotide sequence ID" value="NZ_BMIB01000001.1"/>
</dbReference>
<evidence type="ECO:0000313" key="10">
    <source>
        <dbReference type="EMBL" id="GGH62020.1"/>
    </source>
</evidence>
<keyword evidence="10" id="KW-0575">Peroxidase</keyword>
<evidence type="ECO:0000256" key="1">
    <source>
        <dbReference type="ARBA" id="ARBA00004196"/>
    </source>
</evidence>
<dbReference type="InterPro" id="IPR004852">
    <property type="entry name" value="Di-haem_cyt_c_peroxidsae"/>
</dbReference>
<comment type="subcellular location">
    <subcellularLocation>
        <location evidence="1">Cell envelope</location>
    </subcellularLocation>
</comment>
<evidence type="ECO:0000313" key="11">
    <source>
        <dbReference type="Proteomes" id="UP000627292"/>
    </source>
</evidence>
<proteinExistence type="predicted"/>
<evidence type="ECO:0000256" key="4">
    <source>
        <dbReference type="ARBA" id="ARBA00022729"/>
    </source>
</evidence>
<dbReference type="GO" id="GO:0030313">
    <property type="term" value="C:cell envelope"/>
    <property type="evidence" value="ECO:0007669"/>
    <property type="project" value="UniProtKB-SubCell"/>
</dbReference>
<dbReference type="Pfam" id="PF03150">
    <property type="entry name" value="CCP_MauG"/>
    <property type="match status" value="1"/>
</dbReference>
<dbReference type="PROSITE" id="PS51007">
    <property type="entry name" value="CYTC"/>
    <property type="match status" value="2"/>
</dbReference>
<evidence type="ECO:0000256" key="3">
    <source>
        <dbReference type="ARBA" id="ARBA00022723"/>
    </source>
</evidence>
<keyword evidence="11" id="KW-1185">Reference proteome</keyword>
<evidence type="ECO:0000259" key="9">
    <source>
        <dbReference type="PROSITE" id="PS51007"/>
    </source>
</evidence>
<dbReference type="PANTHER" id="PTHR30600">
    <property type="entry name" value="CYTOCHROME C PEROXIDASE-RELATED"/>
    <property type="match status" value="1"/>
</dbReference>
<dbReference type="GO" id="GO:0020037">
    <property type="term" value="F:heme binding"/>
    <property type="evidence" value="ECO:0007669"/>
    <property type="project" value="InterPro"/>
</dbReference>
<dbReference type="InterPro" id="IPR051395">
    <property type="entry name" value="Cytochrome_c_Peroxidase/MauG"/>
</dbReference>
<dbReference type="InterPro" id="IPR036909">
    <property type="entry name" value="Cyt_c-like_dom_sf"/>
</dbReference>
<keyword evidence="2 7" id="KW-0349">Heme</keyword>
<evidence type="ECO:0000256" key="5">
    <source>
        <dbReference type="ARBA" id="ARBA00023002"/>
    </source>
</evidence>
<dbReference type="EMBL" id="BMIB01000001">
    <property type="protein sequence ID" value="GGH62020.1"/>
    <property type="molecule type" value="Genomic_DNA"/>
</dbReference>
<reference evidence="10" key="2">
    <citation type="submission" date="2020-09" db="EMBL/GenBank/DDBJ databases">
        <authorList>
            <person name="Sun Q."/>
            <person name="Zhou Y."/>
        </authorList>
    </citation>
    <scope>NUCLEOTIDE SEQUENCE</scope>
    <source>
        <strain evidence="10">CGMCC 1.15290</strain>
    </source>
</reference>